<comment type="caution">
    <text evidence="2">The sequence shown here is derived from an EMBL/GenBank/DDBJ whole genome shotgun (WGS) entry which is preliminary data.</text>
</comment>
<name>A0A1E8PPK9_9BURK</name>
<dbReference type="Proteomes" id="UP000092634">
    <property type="component" value="Unassembled WGS sequence"/>
</dbReference>
<dbReference type="EMBL" id="MAQB02000001">
    <property type="protein sequence ID" value="OFJ48203.1"/>
    <property type="molecule type" value="Genomic_DNA"/>
</dbReference>
<keyword evidence="1" id="KW-1133">Transmembrane helix</keyword>
<keyword evidence="1" id="KW-0812">Transmembrane</keyword>
<protein>
    <submittedName>
        <fullName evidence="2">Uncharacterized protein</fullName>
    </submittedName>
</protein>
<keyword evidence="1" id="KW-0472">Membrane</keyword>
<organism evidence="2 3">
    <name type="scientific">Janthinobacterium lividum</name>
    <dbReference type="NCBI Taxonomy" id="29581"/>
    <lineage>
        <taxon>Bacteria</taxon>
        <taxon>Pseudomonadati</taxon>
        <taxon>Pseudomonadota</taxon>
        <taxon>Betaproteobacteria</taxon>
        <taxon>Burkholderiales</taxon>
        <taxon>Oxalobacteraceae</taxon>
        <taxon>Janthinobacterium</taxon>
    </lineage>
</organism>
<evidence type="ECO:0000256" key="1">
    <source>
        <dbReference type="SAM" id="Phobius"/>
    </source>
</evidence>
<proteinExistence type="predicted"/>
<feature type="transmembrane region" description="Helical" evidence="1">
    <location>
        <begin position="56"/>
        <end position="75"/>
    </location>
</feature>
<evidence type="ECO:0000313" key="2">
    <source>
        <dbReference type="EMBL" id="OFJ48203.1"/>
    </source>
</evidence>
<dbReference type="AlphaFoldDB" id="A0A1E8PPK9"/>
<sequence>MKILIYPHKKFLSSMKFEIINGTDIHIKLSKAWNTKLITPEIINLLIDEKSEKKSWKYVFCIFLNPSFFFAYFYARSENYRVSLIEEIIN</sequence>
<evidence type="ECO:0000313" key="3">
    <source>
        <dbReference type="Proteomes" id="UP000092634"/>
    </source>
</evidence>
<accession>A0A1E8PPK9</accession>
<gene>
    <name evidence="2" type="ORF">BA896_003605</name>
</gene>
<reference evidence="2 3" key="1">
    <citation type="submission" date="2016-10" db="EMBL/GenBank/DDBJ databases">
        <title>Updated version of Genome Assembly of Janthinobacterium lividum ERGS5:01.</title>
        <authorList>
            <person name="Kumar R."/>
            <person name="Acharya V."/>
            <person name="Singh D."/>
        </authorList>
    </citation>
    <scope>NUCLEOTIDE SEQUENCE [LARGE SCALE GENOMIC DNA]</scope>
    <source>
        <strain evidence="2 3">ERGS5:01</strain>
    </source>
</reference>